<protein>
    <submittedName>
        <fullName evidence="3 4">Lung adenoma susceptibility protein 2 isoform X1</fullName>
    </submittedName>
</protein>
<dbReference type="RefSeq" id="XP_020849879.1">
    <property type="nucleotide sequence ID" value="XM_020994220.1"/>
</dbReference>
<dbReference type="InterPro" id="IPR052679">
    <property type="entry name" value="Cell_Prolif_Regulator"/>
</dbReference>
<dbReference type="GeneID" id="110213748"/>
<evidence type="ECO:0000313" key="6">
    <source>
        <dbReference type="RefSeq" id="XP_020849879.1"/>
    </source>
</evidence>
<dbReference type="CTD" id="103185497"/>
<dbReference type="InterPro" id="IPR031587">
    <property type="entry name" value="LAS2"/>
</dbReference>
<name>A0A6P5KVF5_PHACI</name>
<evidence type="ECO:0000313" key="5">
    <source>
        <dbReference type="RefSeq" id="XP_020849870.1"/>
    </source>
</evidence>
<dbReference type="RefSeq" id="XP_020849854.1">
    <property type="nucleotide sequence ID" value="XM_020994195.1"/>
</dbReference>
<dbReference type="PANTHER" id="PTHR35079">
    <property type="entry name" value="LUNG ADENOMA SUSCEPTIBILITY PROTEIN 2"/>
    <property type="match status" value="1"/>
</dbReference>
<dbReference type="RefSeq" id="XP_020849870.1">
    <property type="nucleotide sequence ID" value="XM_020994211.1"/>
</dbReference>
<dbReference type="AlphaFoldDB" id="A0A6P5KVF5"/>
<proteinExistence type="predicted"/>
<sequence length="558" mass="63520">MEIRAHFEKTMAKPIKKYSVYSPISTVSSLLASCSLNSSNSSNSGGSIKYKDKLYNSASQALQAYIDDFELNCLSHDKSIRKFSLGPNSDFSRFLSKSPSGFQDFDYKRSKSSCRNQMIGDIDSISLTTDDLVHFPPDGSLPTYTYTGSLHQNSKQDRKFLKKTSSENERNPSFPDPYNSVGNKDLFTPVLFPDTNEKHCGVIKNTSNKHCKYVSASSEYSSGMPSPKENSKHRTRKNYPRWLTSQKSDLDVSGITSIPDYSYPLWLHDQDLLPDSSSQSSSQMQKKEQHNYVEKRKTQFDPKLDCYEHSLKHCSISDSRSDKVLVNCKHSCELGQFQCESMPFSGQSKKPFSDDKIELLILKAKRTLEHSSEGLSSTMKNDVSPCSLDKLEAERSWENIPVTFKSPVPVDCGERPQQIVKVKRVHEFLEDCLNKGNPRSTLSGGKHHGPVEALKQMLFNLQAVQESFNRYTYAEQDEEIKQRDNFYSWNSFSCIPKMLCPEDEGSAKEDVIPITKSLEKALYHLSRLRELVEDTRCKSNLIQSRKNEERKNCLTNKN</sequence>
<evidence type="ECO:0000313" key="2">
    <source>
        <dbReference type="Proteomes" id="UP000515140"/>
    </source>
</evidence>
<dbReference type="PROSITE" id="PS51257">
    <property type="entry name" value="PROKAR_LIPOPROTEIN"/>
    <property type="match status" value="1"/>
</dbReference>
<dbReference type="PANTHER" id="PTHR35079:SF1">
    <property type="entry name" value="LUNG ADENOMA SUSCEPTIBILITY PROTEIN 2"/>
    <property type="match status" value="1"/>
</dbReference>
<keyword evidence="2" id="KW-1185">Reference proteome</keyword>
<dbReference type="Proteomes" id="UP000515140">
    <property type="component" value="Unplaced"/>
</dbReference>
<feature type="compositionally biased region" description="Basic and acidic residues" evidence="1">
    <location>
        <begin position="154"/>
        <end position="170"/>
    </location>
</feature>
<evidence type="ECO:0000256" key="1">
    <source>
        <dbReference type="SAM" id="MobiDB-lite"/>
    </source>
</evidence>
<dbReference type="Pfam" id="PF15792">
    <property type="entry name" value="LAS2"/>
    <property type="match status" value="2"/>
</dbReference>
<dbReference type="RefSeq" id="XP_020849862.1">
    <property type="nucleotide sequence ID" value="XM_020994203.1"/>
</dbReference>
<evidence type="ECO:0000313" key="3">
    <source>
        <dbReference type="RefSeq" id="XP_020849854.1"/>
    </source>
</evidence>
<organism evidence="2 5">
    <name type="scientific">Phascolarctos cinereus</name>
    <name type="common">Koala</name>
    <dbReference type="NCBI Taxonomy" id="38626"/>
    <lineage>
        <taxon>Eukaryota</taxon>
        <taxon>Metazoa</taxon>
        <taxon>Chordata</taxon>
        <taxon>Craniata</taxon>
        <taxon>Vertebrata</taxon>
        <taxon>Euteleostomi</taxon>
        <taxon>Mammalia</taxon>
        <taxon>Metatheria</taxon>
        <taxon>Diprotodontia</taxon>
        <taxon>Phascolarctidae</taxon>
        <taxon>Phascolarctos</taxon>
    </lineage>
</organism>
<feature type="region of interest" description="Disordered" evidence="1">
    <location>
        <begin position="217"/>
        <end position="239"/>
    </location>
</feature>
<dbReference type="KEGG" id="pcw:110213748"/>
<feature type="region of interest" description="Disordered" evidence="1">
    <location>
        <begin position="146"/>
        <end position="179"/>
    </location>
</feature>
<reference evidence="3 4" key="1">
    <citation type="submission" date="2025-04" db="UniProtKB">
        <authorList>
            <consortium name="RefSeq"/>
        </authorList>
    </citation>
    <scope>IDENTIFICATION</scope>
    <source>
        <tissue evidence="3 4">Spleen</tissue>
    </source>
</reference>
<evidence type="ECO:0000313" key="4">
    <source>
        <dbReference type="RefSeq" id="XP_020849862.1"/>
    </source>
</evidence>
<gene>
    <name evidence="3 4 5 6" type="primary">CUNH18orf54</name>
</gene>
<accession>A0A6P5KVF5</accession>